<dbReference type="Proteomes" id="UP000443353">
    <property type="component" value="Unassembled WGS sequence"/>
</dbReference>
<reference evidence="6 7" key="1">
    <citation type="submission" date="2019-12" db="EMBL/GenBank/DDBJ databases">
        <authorList>
            <person name="Li C."/>
            <person name="Zhao J."/>
        </authorList>
    </citation>
    <scope>NUCLEOTIDE SEQUENCE [LARGE SCALE GENOMIC DNA]</scope>
    <source>
        <strain evidence="6 7">NEAU-DD11</strain>
    </source>
</reference>
<evidence type="ECO:0000256" key="4">
    <source>
        <dbReference type="PROSITE-ProRule" id="PRU00050"/>
    </source>
</evidence>
<dbReference type="GO" id="GO:0000156">
    <property type="term" value="F:phosphorelay response regulator activity"/>
    <property type="evidence" value="ECO:0007669"/>
    <property type="project" value="InterPro"/>
</dbReference>
<evidence type="ECO:0000313" key="6">
    <source>
        <dbReference type="EMBL" id="MVW63296.1"/>
    </source>
</evidence>
<dbReference type="GO" id="GO:0008984">
    <property type="term" value="F:protein-glutamate methylesterase activity"/>
    <property type="evidence" value="ECO:0007669"/>
    <property type="project" value="UniProtKB-EC"/>
</dbReference>
<evidence type="ECO:0000256" key="2">
    <source>
        <dbReference type="ARBA" id="ARBA00039140"/>
    </source>
</evidence>
<feature type="domain" description="CheB-type methylesterase" evidence="5">
    <location>
        <begin position="19"/>
        <end position="202"/>
    </location>
</feature>
<dbReference type="PROSITE" id="PS50122">
    <property type="entry name" value="CHEB"/>
    <property type="match status" value="1"/>
</dbReference>
<evidence type="ECO:0000256" key="1">
    <source>
        <dbReference type="ARBA" id="ARBA00022801"/>
    </source>
</evidence>
<evidence type="ECO:0000313" key="7">
    <source>
        <dbReference type="Proteomes" id="UP000443353"/>
    </source>
</evidence>
<keyword evidence="1 4" id="KW-0378">Hydrolase</keyword>
<keyword evidence="7" id="KW-1185">Reference proteome</keyword>
<sequence length="210" mass="22342">MSPGFDPGPQEGALRAALRGRRFEAVVIGGSAGGVDALVALLPAIPAAYSLPVFCILHMPGDRESRLAELFDERLPVRVKEAADKEEIVPGTVYFAAPGYHLSVERDRTFSISCEPPVHFARPAIDVLMESSADAYGPALAGILLTGANHDGADGMARIRARGGFTVVQDPADAQVPTMPVTAINRCKPNLILPLARIHALLPMLEMNEP</sequence>
<dbReference type="Gene3D" id="3.40.50.180">
    <property type="entry name" value="Methylesterase CheB, C-terminal domain"/>
    <property type="match status" value="1"/>
</dbReference>
<feature type="active site" evidence="4">
    <location>
        <position position="58"/>
    </location>
</feature>
<dbReference type="GO" id="GO:0006935">
    <property type="term" value="P:chemotaxis"/>
    <property type="evidence" value="ECO:0007669"/>
    <property type="project" value="UniProtKB-UniRule"/>
</dbReference>
<name>A0A7X3G3Z9_9BURK</name>
<dbReference type="SUPFAM" id="SSF52738">
    <property type="entry name" value="Methylesterase CheB, C-terminal domain"/>
    <property type="match status" value="1"/>
</dbReference>
<evidence type="ECO:0000256" key="3">
    <source>
        <dbReference type="ARBA" id="ARBA00048267"/>
    </source>
</evidence>
<feature type="active site" evidence="4">
    <location>
        <position position="151"/>
    </location>
</feature>
<comment type="catalytic activity">
    <reaction evidence="3">
        <text>[protein]-L-glutamate 5-O-methyl ester + H2O = L-glutamyl-[protein] + methanol + H(+)</text>
        <dbReference type="Rhea" id="RHEA:23236"/>
        <dbReference type="Rhea" id="RHEA-COMP:10208"/>
        <dbReference type="Rhea" id="RHEA-COMP:10311"/>
        <dbReference type="ChEBI" id="CHEBI:15377"/>
        <dbReference type="ChEBI" id="CHEBI:15378"/>
        <dbReference type="ChEBI" id="CHEBI:17790"/>
        <dbReference type="ChEBI" id="CHEBI:29973"/>
        <dbReference type="ChEBI" id="CHEBI:82795"/>
        <dbReference type="EC" id="3.1.1.61"/>
    </reaction>
</comment>
<accession>A0A7X3G3Z9</accession>
<protein>
    <recommendedName>
        <fullName evidence="2">protein-glutamate methylesterase</fullName>
        <ecNumber evidence="2">3.1.1.61</ecNumber>
    </recommendedName>
</protein>
<keyword evidence="4" id="KW-0145">Chemotaxis</keyword>
<organism evidence="6 7">
    <name type="scientific">Massilia cellulosiltytica</name>
    <dbReference type="NCBI Taxonomy" id="2683234"/>
    <lineage>
        <taxon>Bacteria</taxon>
        <taxon>Pseudomonadati</taxon>
        <taxon>Pseudomonadota</taxon>
        <taxon>Betaproteobacteria</taxon>
        <taxon>Burkholderiales</taxon>
        <taxon>Oxalobacteraceae</taxon>
        <taxon>Telluria group</taxon>
        <taxon>Massilia</taxon>
    </lineage>
</organism>
<dbReference type="Pfam" id="PF01339">
    <property type="entry name" value="CheB_methylest"/>
    <property type="match status" value="1"/>
</dbReference>
<feature type="active site" evidence="4">
    <location>
        <position position="31"/>
    </location>
</feature>
<dbReference type="GO" id="GO:0005737">
    <property type="term" value="C:cytoplasm"/>
    <property type="evidence" value="ECO:0007669"/>
    <property type="project" value="InterPro"/>
</dbReference>
<dbReference type="CDD" id="cd16433">
    <property type="entry name" value="CheB"/>
    <property type="match status" value="1"/>
</dbReference>
<dbReference type="RefSeq" id="WP_160410270.1">
    <property type="nucleotide sequence ID" value="NZ_WSES01000008.1"/>
</dbReference>
<dbReference type="InterPro" id="IPR000673">
    <property type="entry name" value="Sig_transdc_resp-reg_Me-estase"/>
</dbReference>
<proteinExistence type="predicted"/>
<dbReference type="PANTHER" id="PTHR42872:SF6">
    <property type="entry name" value="PROTEIN-GLUTAMATE METHYLESTERASE_PROTEIN-GLUTAMINE GLUTAMINASE"/>
    <property type="match status" value="1"/>
</dbReference>
<dbReference type="InterPro" id="IPR035909">
    <property type="entry name" value="CheB_C"/>
</dbReference>
<dbReference type="EMBL" id="WSES01000008">
    <property type="protein sequence ID" value="MVW63296.1"/>
    <property type="molecule type" value="Genomic_DNA"/>
</dbReference>
<dbReference type="EC" id="3.1.1.61" evidence="2"/>
<dbReference type="PANTHER" id="PTHR42872">
    <property type="entry name" value="PROTEIN-GLUTAMATE METHYLESTERASE/PROTEIN-GLUTAMINE GLUTAMINASE"/>
    <property type="match status" value="1"/>
</dbReference>
<gene>
    <name evidence="6" type="ORF">GPY61_25565</name>
</gene>
<dbReference type="AlphaFoldDB" id="A0A7X3G3Z9"/>
<comment type="caution">
    <text evidence="6">The sequence shown here is derived from an EMBL/GenBank/DDBJ whole genome shotgun (WGS) entry which is preliminary data.</text>
</comment>
<evidence type="ECO:0000259" key="5">
    <source>
        <dbReference type="PROSITE" id="PS50122"/>
    </source>
</evidence>